<evidence type="ECO:0000313" key="3">
    <source>
        <dbReference type="Proteomes" id="UP000000343"/>
    </source>
</evidence>
<dbReference type="HOGENOM" id="CLU_1377533_0_0_0"/>
<evidence type="ECO:0000256" key="1">
    <source>
        <dbReference type="SAM" id="SignalP"/>
    </source>
</evidence>
<feature type="chain" id="PRO_5003230360" description="Secreted protein" evidence="1">
    <location>
        <begin position="25"/>
        <end position="213"/>
    </location>
</feature>
<feature type="signal peptide" evidence="1">
    <location>
        <begin position="1"/>
        <end position="24"/>
    </location>
</feature>
<dbReference type="Proteomes" id="UP000000343">
    <property type="component" value="Chromosome"/>
</dbReference>
<reference evidence="3" key="1">
    <citation type="submission" date="2011-01" db="EMBL/GenBank/DDBJ databases">
        <title>Complete sequence of chromosome of Acidobacterium sp. MP5ACTX9.</title>
        <authorList>
            <consortium name="US DOE Joint Genome Institute"/>
            <person name="Lucas S."/>
            <person name="Copeland A."/>
            <person name="Lapidus A."/>
            <person name="Cheng J.-F."/>
            <person name="Goodwin L."/>
            <person name="Pitluck S."/>
            <person name="Teshima H."/>
            <person name="Detter J.C."/>
            <person name="Han C."/>
            <person name="Tapia R."/>
            <person name="Land M."/>
            <person name="Hauser L."/>
            <person name="Kyrpides N."/>
            <person name="Ivanova N."/>
            <person name="Ovchinnikova G."/>
            <person name="Pagani I."/>
            <person name="Rawat S.R."/>
            <person name="Mannisto M."/>
            <person name="Haggblom M.M."/>
            <person name="Woyke T."/>
        </authorList>
    </citation>
    <scope>NUCLEOTIDE SEQUENCE [LARGE SCALE GENOMIC DNA]</scope>
    <source>
        <strain evidence="3">MP5ACTX9</strain>
    </source>
</reference>
<sequence length="213" mass="23299">MKPAQRFLILLAAVLLLPALSARAVEVRISAQALERTLNHQLFKTPGPPGLPNRYYLRGKPTGGCSVFADNPQISFINNAPDDPSSVPRMVVKIHTHANFGASIRGHCIGVWINIESEVSFIPEAEDESVGFHDARIEHLSGSKELDALLLPFLSKKMPSEMKVNAANLLRTLLVRSPDSTGYVLTLDALNLHSMKIESQTLVVDLDATIKVD</sequence>
<dbReference type="KEGG" id="acm:AciX9_0242"/>
<keyword evidence="1" id="KW-0732">Signal</keyword>
<name>E8WW10_GRATM</name>
<dbReference type="EMBL" id="CP002480">
    <property type="protein sequence ID" value="ADW67316.1"/>
    <property type="molecule type" value="Genomic_DNA"/>
</dbReference>
<protein>
    <recommendedName>
        <fullName evidence="4">Secreted protein</fullName>
    </recommendedName>
</protein>
<dbReference type="PaxDb" id="1198114-AciX9_0242"/>
<dbReference type="eggNOG" id="ENOG5033C26">
    <property type="taxonomic scope" value="Bacteria"/>
</dbReference>
<evidence type="ECO:0000313" key="2">
    <source>
        <dbReference type="EMBL" id="ADW67316.1"/>
    </source>
</evidence>
<dbReference type="STRING" id="1198114.AciX9_0242"/>
<keyword evidence="3" id="KW-1185">Reference proteome</keyword>
<dbReference type="OrthoDB" id="119845at2"/>
<dbReference type="RefSeq" id="WP_013578644.1">
    <property type="nucleotide sequence ID" value="NC_015064.1"/>
</dbReference>
<organism evidence="3">
    <name type="scientific">Granulicella tundricola (strain ATCC BAA-1859 / DSM 23138 / MP5ACTX9)</name>
    <dbReference type="NCBI Taxonomy" id="1198114"/>
    <lineage>
        <taxon>Bacteria</taxon>
        <taxon>Pseudomonadati</taxon>
        <taxon>Acidobacteriota</taxon>
        <taxon>Terriglobia</taxon>
        <taxon>Terriglobales</taxon>
        <taxon>Acidobacteriaceae</taxon>
        <taxon>Granulicella</taxon>
    </lineage>
</organism>
<proteinExistence type="predicted"/>
<accession>E8WW10</accession>
<dbReference type="AlphaFoldDB" id="E8WW10"/>
<evidence type="ECO:0008006" key="4">
    <source>
        <dbReference type="Google" id="ProtNLM"/>
    </source>
</evidence>
<gene>
    <name evidence="2" type="ordered locus">AciX9_0242</name>
</gene>